<accession>A0A0M4LQ75</accession>
<dbReference type="InterPro" id="IPR013216">
    <property type="entry name" value="Methyltransf_11"/>
</dbReference>
<evidence type="ECO:0000313" key="3">
    <source>
        <dbReference type="Proteomes" id="UP000068905"/>
    </source>
</evidence>
<dbReference type="Gene3D" id="3.40.50.150">
    <property type="entry name" value="Vaccinia Virus protein VP39"/>
    <property type="match status" value="1"/>
</dbReference>
<dbReference type="Proteomes" id="UP000068905">
    <property type="component" value="Chromosome"/>
</dbReference>
<reference evidence="2 3" key="1">
    <citation type="journal article" date="2015" name="Genome Announc.">
        <title>Genome Sequence of 'Candidatus Thioglobus singularis' Strain PS1, a Mixotroph from the SUP05 Clade of Marine Gammaproteobacteria.</title>
        <authorList>
            <person name="Marshall K.T."/>
            <person name="Morris R.M."/>
        </authorList>
    </citation>
    <scope>NUCLEOTIDE SEQUENCE [LARGE SCALE GENOMIC DNA]</scope>
    <source>
        <strain evidence="2 3">PS1</strain>
    </source>
</reference>
<dbReference type="AlphaFoldDB" id="A0A0M4LQ75"/>
<sequence length="209" mass="23586">MSEKKGVKDAYSIKTPEDSINLYRSWASTYDSDFAKQNDYRSPIEIGKYFDKYSNHKDTPILDVGAGTGLVGECLDESSREIDAIDISPEMLNIARLKNCYSKIIEADLTKRLLINDNHYGAIVSAGTFTHGHVGPDVLDELLRVTRSGGLFIFTIHYQLYKQAGFDKKILEIEKSITKPNFHEVSVYGNNLDKDHGSDKVIITVFRKK</sequence>
<feature type="domain" description="Methyltransferase type 11" evidence="1">
    <location>
        <begin position="62"/>
        <end position="154"/>
    </location>
</feature>
<dbReference type="OrthoDB" id="21342at2"/>
<evidence type="ECO:0000313" key="2">
    <source>
        <dbReference type="EMBL" id="ALE02159.1"/>
    </source>
</evidence>
<dbReference type="KEGG" id="tsn:W908_06195"/>
<keyword evidence="3" id="KW-1185">Reference proteome</keyword>
<protein>
    <submittedName>
        <fullName evidence="2">Methyltransferase</fullName>
    </submittedName>
</protein>
<dbReference type="CDD" id="cd02440">
    <property type="entry name" value="AdoMet_MTases"/>
    <property type="match status" value="1"/>
</dbReference>
<keyword evidence="2" id="KW-0808">Transferase</keyword>
<dbReference type="EMBL" id="CP006911">
    <property type="protein sequence ID" value="ALE02159.1"/>
    <property type="molecule type" value="Genomic_DNA"/>
</dbReference>
<dbReference type="PANTHER" id="PTHR43591:SF110">
    <property type="entry name" value="RHODANESE DOMAIN-CONTAINING PROTEIN"/>
    <property type="match status" value="1"/>
</dbReference>
<dbReference type="RefSeq" id="WP_053820368.1">
    <property type="nucleotide sequence ID" value="NZ_CP006911.1"/>
</dbReference>
<proteinExistence type="predicted"/>
<dbReference type="InterPro" id="IPR029063">
    <property type="entry name" value="SAM-dependent_MTases_sf"/>
</dbReference>
<dbReference type="Pfam" id="PF08241">
    <property type="entry name" value="Methyltransf_11"/>
    <property type="match status" value="1"/>
</dbReference>
<dbReference type="STRING" id="1125411.W908_06195"/>
<dbReference type="SUPFAM" id="SSF53335">
    <property type="entry name" value="S-adenosyl-L-methionine-dependent methyltransferases"/>
    <property type="match status" value="1"/>
</dbReference>
<dbReference type="PANTHER" id="PTHR43591">
    <property type="entry name" value="METHYLTRANSFERASE"/>
    <property type="match status" value="1"/>
</dbReference>
<dbReference type="GO" id="GO:0032259">
    <property type="term" value="P:methylation"/>
    <property type="evidence" value="ECO:0007669"/>
    <property type="project" value="UniProtKB-KW"/>
</dbReference>
<gene>
    <name evidence="2" type="ORF">W908_06195</name>
</gene>
<keyword evidence="2" id="KW-0489">Methyltransferase</keyword>
<name>A0A0M4LQ75_9GAMM</name>
<dbReference type="GO" id="GO:0008757">
    <property type="term" value="F:S-adenosylmethionine-dependent methyltransferase activity"/>
    <property type="evidence" value="ECO:0007669"/>
    <property type="project" value="InterPro"/>
</dbReference>
<evidence type="ECO:0000259" key="1">
    <source>
        <dbReference type="Pfam" id="PF08241"/>
    </source>
</evidence>
<organism evidence="2 3">
    <name type="scientific">Candidatus Pseudothioglobus singularis PS1</name>
    <dbReference type="NCBI Taxonomy" id="1125411"/>
    <lineage>
        <taxon>Bacteria</taxon>
        <taxon>Pseudomonadati</taxon>
        <taxon>Pseudomonadota</taxon>
        <taxon>Gammaproteobacteria</taxon>
        <taxon>Candidatus Pseudothioglobaceae</taxon>
        <taxon>Candidatus Pseudothioglobus</taxon>
    </lineage>
</organism>